<keyword evidence="3 5" id="KW-0560">Oxidoreductase</keyword>
<dbReference type="KEGG" id="saqt:GJV85_01040"/>
<dbReference type="AlphaFoldDB" id="A0A975GBP0"/>
<dbReference type="PIRSF" id="PIRSF000303">
    <property type="entry name" value="Glutathion_perox"/>
    <property type="match status" value="1"/>
</dbReference>
<dbReference type="Gene3D" id="3.40.30.10">
    <property type="entry name" value="Glutaredoxin"/>
    <property type="match status" value="1"/>
</dbReference>
<dbReference type="GO" id="GO:0004601">
    <property type="term" value="F:peroxidase activity"/>
    <property type="evidence" value="ECO:0007669"/>
    <property type="project" value="UniProtKB-KW"/>
</dbReference>
<dbReference type="PANTHER" id="PTHR11592:SF78">
    <property type="entry name" value="GLUTATHIONE PEROXIDASE"/>
    <property type="match status" value="1"/>
</dbReference>
<dbReference type="FunFam" id="3.40.30.10:FF:000010">
    <property type="entry name" value="Glutathione peroxidase"/>
    <property type="match status" value="1"/>
</dbReference>
<dbReference type="PROSITE" id="PS00460">
    <property type="entry name" value="GLUTATHIONE_PEROXID_1"/>
    <property type="match status" value="1"/>
</dbReference>
<dbReference type="PANTHER" id="PTHR11592">
    <property type="entry name" value="GLUTATHIONE PEROXIDASE"/>
    <property type="match status" value="1"/>
</dbReference>
<dbReference type="InterPro" id="IPR036249">
    <property type="entry name" value="Thioredoxin-like_sf"/>
</dbReference>
<dbReference type="CDD" id="cd00340">
    <property type="entry name" value="GSH_Peroxidase"/>
    <property type="match status" value="1"/>
</dbReference>
<organism evidence="6 7">
    <name type="scientific">Sulfurimonas aquatica</name>
    <dbReference type="NCBI Taxonomy" id="2672570"/>
    <lineage>
        <taxon>Bacteria</taxon>
        <taxon>Pseudomonadati</taxon>
        <taxon>Campylobacterota</taxon>
        <taxon>Epsilonproteobacteria</taxon>
        <taxon>Campylobacterales</taxon>
        <taxon>Sulfurimonadaceae</taxon>
        <taxon>Sulfurimonas</taxon>
    </lineage>
</organism>
<comment type="similarity">
    <text evidence="1 5">Belongs to the glutathione peroxidase family.</text>
</comment>
<dbReference type="PROSITE" id="PS51355">
    <property type="entry name" value="GLUTATHIONE_PEROXID_3"/>
    <property type="match status" value="1"/>
</dbReference>
<dbReference type="RefSeq" id="WP_207562040.1">
    <property type="nucleotide sequence ID" value="NZ_CP046072.1"/>
</dbReference>
<evidence type="ECO:0000313" key="6">
    <source>
        <dbReference type="EMBL" id="QSZ40760.1"/>
    </source>
</evidence>
<reference evidence="6" key="1">
    <citation type="submission" date="2019-11" db="EMBL/GenBank/DDBJ databases">
        <authorList>
            <person name="Kojima H."/>
        </authorList>
    </citation>
    <scope>NUCLEOTIDE SEQUENCE</scope>
    <source>
        <strain evidence="6">H1576</strain>
    </source>
</reference>
<proteinExistence type="inferred from homology"/>
<dbReference type="Proteomes" id="UP000671852">
    <property type="component" value="Chromosome"/>
</dbReference>
<dbReference type="SUPFAM" id="SSF52833">
    <property type="entry name" value="Thioredoxin-like"/>
    <property type="match status" value="1"/>
</dbReference>
<dbReference type="InterPro" id="IPR000889">
    <property type="entry name" value="Glutathione_peroxidase"/>
</dbReference>
<keyword evidence="2 5" id="KW-0575">Peroxidase</keyword>
<protein>
    <recommendedName>
        <fullName evidence="5">Glutathione peroxidase</fullName>
    </recommendedName>
</protein>
<keyword evidence="7" id="KW-1185">Reference proteome</keyword>
<evidence type="ECO:0000313" key="7">
    <source>
        <dbReference type="Proteomes" id="UP000671852"/>
    </source>
</evidence>
<evidence type="ECO:0000256" key="5">
    <source>
        <dbReference type="RuleBase" id="RU000499"/>
    </source>
</evidence>
<evidence type="ECO:0000256" key="3">
    <source>
        <dbReference type="ARBA" id="ARBA00023002"/>
    </source>
</evidence>
<reference evidence="6" key="2">
    <citation type="submission" date="2021-04" db="EMBL/GenBank/DDBJ databases">
        <title>Isolation and characterization of a novel species of the genus Sulfurimonas.</title>
        <authorList>
            <person name="Fukui M."/>
        </authorList>
    </citation>
    <scope>NUCLEOTIDE SEQUENCE</scope>
    <source>
        <strain evidence="6">H1576</strain>
    </source>
</reference>
<evidence type="ECO:0000256" key="2">
    <source>
        <dbReference type="ARBA" id="ARBA00022559"/>
    </source>
</evidence>
<feature type="active site" evidence="4">
    <location>
        <position position="35"/>
    </location>
</feature>
<dbReference type="Pfam" id="PF00255">
    <property type="entry name" value="GSHPx"/>
    <property type="match status" value="1"/>
</dbReference>
<gene>
    <name evidence="6" type="ORF">GJV85_01040</name>
</gene>
<dbReference type="InterPro" id="IPR029760">
    <property type="entry name" value="GPX_CS"/>
</dbReference>
<accession>A0A975GBP0</accession>
<dbReference type="EMBL" id="CP046072">
    <property type="protein sequence ID" value="QSZ40760.1"/>
    <property type="molecule type" value="Genomic_DNA"/>
</dbReference>
<dbReference type="PROSITE" id="PS00763">
    <property type="entry name" value="GLUTATHIONE_PEROXID_2"/>
    <property type="match status" value="1"/>
</dbReference>
<sequence length="160" mass="18387">MDIYDFNVQSIDAKSISLEKYKGKVLLIVNVASECGFTPQYEGLEELYQEYKEQGFMVLGFPSNQFGSQEPKSNEEIKFFCQGTYDVHFDMFAKIDVNGDNADPLYKYLKEEQGGFLGLDSIKWNFTKFLVDREGNIIDRFASMTKPKDLKPSIEKLLAK</sequence>
<name>A0A975GBP0_9BACT</name>
<dbReference type="GO" id="GO:0034599">
    <property type="term" value="P:cellular response to oxidative stress"/>
    <property type="evidence" value="ECO:0007669"/>
    <property type="project" value="TreeGrafter"/>
</dbReference>
<dbReference type="InterPro" id="IPR029759">
    <property type="entry name" value="GPX_AS"/>
</dbReference>
<dbReference type="PRINTS" id="PR01011">
    <property type="entry name" value="GLUTPROXDASE"/>
</dbReference>
<evidence type="ECO:0000256" key="1">
    <source>
        <dbReference type="ARBA" id="ARBA00006926"/>
    </source>
</evidence>
<evidence type="ECO:0000256" key="4">
    <source>
        <dbReference type="PIRSR" id="PIRSR000303-1"/>
    </source>
</evidence>